<evidence type="ECO:0000256" key="1">
    <source>
        <dbReference type="ARBA" id="ARBA00007943"/>
    </source>
</evidence>
<name>G3HWM8_CRIGR</name>
<protein>
    <recommendedName>
        <fullName evidence="3">Zinc knuckle domain-containing protein</fullName>
    </recommendedName>
</protein>
<dbReference type="PANTHER" id="PTHR16035:SF14">
    <property type="entry name" value="FAMILY WITH SEQUENCE SIMILARITY 90 MEMBER A11, PSEUDOGENE-RELATED"/>
    <property type="match status" value="1"/>
</dbReference>
<feature type="domain" description="Zinc knuckle" evidence="3">
    <location>
        <begin position="14"/>
        <end position="55"/>
    </location>
</feature>
<dbReference type="Pfam" id="PF15288">
    <property type="entry name" value="zf-CCHC_6"/>
    <property type="match status" value="1"/>
</dbReference>
<dbReference type="Proteomes" id="UP000001075">
    <property type="component" value="Unassembled WGS sequence"/>
</dbReference>
<evidence type="ECO:0000259" key="3">
    <source>
        <dbReference type="Pfam" id="PF15288"/>
    </source>
</evidence>
<gene>
    <name evidence="4" type="ORF">I79_015388</name>
</gene>
<feature type="region of interest" description="Disordered" evidence="2">
    <location>
        <begin position="23"/>
        <end position="93"/>
    </location>
</feature>
<dbReference type="AlphaFoldDB" id="G3HWM8"/>
<dbReference type="InterPro" id="IPR039213">
    <property type="entry name" value="FAM90"/>
</dbReference>
<dbReference type="PANTHER" id="PTHR16035">
    <property type="entry name" value="PROTEIN FAM90A1"/>
    <property type="match status" value="1"/>
</dbReference>
<evidence type="ECO:0000313" key="5">
    <source>
        <dbReference type="Proteomes" id="UP000001075"/>
    </source>
</evidence>
<reference evidence="5" key="1">
    <citation type="journal article" date="2011" name="Nat. Biotechnol.">
        <title>The genomic sequence of the Chinese hamster ovary (CHO)-K1 cell line.</title>
        <authorList>
            <person name="Xu X."/>
            <person name="Nagarajan H."/>
            <person name="Lewis N.E."/>
            <person name="Pan S."/>
            <person name="Cai Z."/>
            <person name="Liu X."/>
            <person name="Chen W."/>
            <person name="Xie M."/>
            <person name="Wang W."/>
            <person name="Hammond S."/>
            <person name="Andersen M.R."/>
            <person name="Neff N."/>
            <person name="Passarelli B."/>
            <person name="Koh W."/>
            <person name="Fan H.C."/>
            <person name="Wang J."/>
            <person name="Gui Y."/>
            <person name="Lee K.H."/>
            <person name="Betenbaugh M.J."/>
            <person name="Quake S.R."/>
            <person name="Famili I."/>
            <person name="Palsson B.O."/>
            <person name="Wang J."/>
        </authorList>
    </citation>
    <scope>NUCLEOTIDE SEQUENCE [LARGE SCALE GENOMIC DNA]</scope>
    <source>
        <strain evidence="5">CHO K1 cell line</strain>
    </source>
</reference>
<dbReference type="InParanoid" id="G3HWM8"/>
<accession>G3HWM8</accession>
<dbReference type="InterPro" id="IPR041670">
    <property type="entry name" value="Znf-CCHC_6"/>
</dbReference>
<comment type="similarity">
    <text evidence="1">Belongs to the FAM90 family.</text>
</comment>
<evidence type="ECO:0000256" key="2">
    <source>
        <dbReference type="SAM" id="MobiDB-lite"/>
    </source>
</evidence>
<dbReference type="EMBL" id="JH000833">
    <property type="protein sequence ID" value="EGW07568.1"/>
    <property type="molecule type" value="Genomic_DNA"/>
</dbReference>
<organism evidence="4 5">
    <name type="scientific">Cricetulus griseus</name>
    <name type="common">Chinese hamster</name>
    <name type="synonym">Cricetulus barabensis griseus</name>
    <dbReference type="NCBI Taxonomy" id="10029"/>
    <lineage>
        <taxon>Eukaryota</taxon>
        <taxon>Metazoa</taxon>
        <taxon>Chordata</taxon>
        <taxon>Craniata</taxon>
        <taxon>Vertebrata</taxon>
        <taxon>Euteleostomi</taxon>
        <taxon>Mammalia</taxon>
        <taxon>Eutheria</taxon>
        <taxon>Euarchontoglires</taxon>
        <taxon>Glires</taxon>
        <taxon>Rodentia</taxon>
        <taxon>Myomorpha</taxon>
        <taxon>Muroidea</taxon>
        <taxon>Cricetidae</taxon>
        <taxon>Cricetinae</taxon>
        <taxon>Cricetulus</taxon>
    </lineage>
</organism>
<sequence length="203" mass="23042">MAQKVPPEEEENTRVKCKDCGAFGHTSKSSRCPNKGAYGFLVPQPQVRRKEKENRYPGRPQTQETLCQNERDKRLSHGSGQRQEEGQPMPIHDVLKPEFKQECRKAVSEDPRNQNLLGMSSHHRPRAVPKLNEFGQVFNVESKDQAPRTDQPRLPSRATLVSARPCTESQEPLSACVAGQSLKMIFTRTRGDCWTCRFMEGAH</sequence>
<evidence type="ECO:0000313" key="4">
    <source>
        <dbReference type="EMBL" id="EGW07568.1"/>
    </source>
</evidence>
<proteinExistence type="inferred from homology"/>